<dbReference type="PANTHER" id="PTHR10459">
    <property type="entry name" value="DNA LIGASE"/>
    <property type="match status" value="1"/>
</dbReference>
<dbReference type="GO" id="GO:0006302">
    <property type="term" value="P:double-strand break repair"/>
    <property type="evidence" value="ECO:0007669"/>
    <property type="project" value="TreeGrafter"/>
</dbReference>
<keyword evidence="1 5" id="KW-0328">Glycosyltransferase</keyword>
<evidence type="ECO:0000256" key="1">
    <source>
        <dbReference type="ARBA" id="ARBA00022676"/>
    </source>
</evidence>
<evidence type="ECO:0000256" key="3">
    <source>
        <dbReference type="ARBA" id="ARBA00023027"/>
    </source>
</evidence>
<evidence type="ECO:0000259" key="6">
    <source>
        <dbReference type="PROSITE" id="PS51059"/>
    </source>
</evidence>
<sequence>MAIGNVLCLVGFYGFYRLYQCLKKIFEDLEPTVTNNNDGYSRRIPSEPDEKTYFTASQTTFSRREPTESERKIYSSLSQNGTLKTINPPKPEKNLRINPVLRREPTELERKIYSSLSQNGTLKTINPPKPEKNLRINPVLRTKQTERERKIYSSVPGNSIVSKINPPIYKEDGGPKVNNFLAWMIDLTTVKNELSLRNIHNRSTCLSQKNFLKTIDMIPNLSVDIKYDIVRILLRSSRRQFNNKKYNNNNDDNNNKVQKKFLDIFYEQLKAKMVLLDKNSKRYELIKMYIANTHSRHHYQYEIQVNYIFDTYRYEDRKKFNNNIGNKKLLWHGTKTNNVISILQNGLQLNPDIPSVHSALMFGRGIYFTNSVSKAANYCGTCGSTRNEYGVLFLCEVALGKMKICNEAEPNIRLPHHLDSVYAMGQLTPNSKYVRTIYPDVKVPCGRIIEEPSNRNNLLRHDEFVVYDQEQIKIRYVVSISFKYNANQGLQ</sequence>
<comment type="catalytic activity">
    <reaction evidence="4">
        <text>NAD(+) + (ADP-D-ribosyl)n-acceptor = nicotinamide + (ADP-D-ribosyl)n+1-acceptor + H(+).</text>
        <dbReference type="EC" id="2.4.2.30"/>
    </reaction>
</comment>
<evidence type="ECO:0000313" key="7">
    <source>
        <dbReference type="EMBL" id="CAG5084461.1"/>
    </source>
</evidence>
<reference evidence="7" key="1">
    <citation type="submission" date="2021-04" db="EMBL/GenBank/DDBJ databases">
        <authorList>
            <person name="Chebbi M.A.C M."/>
        </authorList>
    </citation>
    <scope>NUCLEOTIDE SEQUENCE</scope>
</reference>
<evidence type="ECO:0000256" key="4">
    <source>
        <dbReference type="ARBA" id="ARBA00033987"/>
    </source>
</evidence>
<accession>A0A8J2MDB1</accession>
<dbReference type="EC" id="2.4.2.-" evidence="5"/>
<dbReference type="GO" id="GO:0070212">
    <property type="term" value="P:protein poly-ADP-ribosylation"/>
    <property type="evidence" value="ECO:0007669"/>
    <property type="project" value="TreeGrafter"/>
</dbReference>
<organism evidence="7 8">
    <name type="scientific">Cotesia congregata</name>
    <name type="common">Parasitoid wasp</name>
    <name type="synonym">Apanteles congregatus</name>
    <dbReference type="NCBI Taxonomy" id="51543"/>
    <lineage>
        <taxon>Eukaryota</taxon>
        <taxon>Metazoa</taxon>
        <taxon>Ecdysozoa</taxon>
        <taxon>Arthropoda</taxon>
        <taxon>Hexapoda</taxon>
        <taxon>Insecta</taxon>
        <taxon>Pterygota</taxon>
        <taxon>Neoptera</taxon>
        <taxon>Endopterygota</taxon>
        <taxon>Hymenoptera</taxon>
        <taxon>Apocrita</taxon>
        <taxon>Ichneumonoidea</taxon>
        <taxon>Braconidae</taxon>
        <taxon>Microgastrinae</taxon>
        <taxon>Cotesia</taxon>
    </lineage>
</organism>
<dbReference type="InterPro" id="IPR050800">
    <property type="entry name" value="ARTD/PARP"/>
</dbReference>
<evidence type="ECO:0000256" key="5">
    <source>
        <dbReference type="RuleBase" id="RU362114"/>
    </source>
</evidence>
<dbReference type="OrthoDB" id="429950at2759"/>
<gene>
    <name evidence="7" type="ORF">HICCMSTLAB_LOCUS4110</name>
</gene>
<protein>
    <recommendedName>
        <fullName evidence="5">Poly [ADP-ribose] polymerase</fullName>
        <shortName evidence="5">PARP</shortName>
        <ecNumber evidence="5">2.4.2.-</ecNumber>
    </recommendedName>
</protein>
<name>A0A8J2MDB1_COTCN</name>
<keyword evidence="2 5" id="KW-0808">Transferase</keyword>
<dbReference type="GO" id="GO:1990404">
    <property type="term" value="F:NAD+-protein mono-ADP-ribosyltransferase activity"/>
    <property type="evidence" value="ECO:0007669"/>
    <property type="project" value="TreeGrafter"/>
</dbReference>
<keyword evidence="8" id="KW-1185">Reference proteome</keyword>
<feature type="domain" description="PARP catalytic" evidence="6">
    <location>
        <begin position="260"/>
        <end position="489"/>
    </location>
</feature>
<dbReference type="InterPro" id="IPR012317">
    <property type="entry name" value="Poly(ADP-ribose)pol_cat_dom"/>
</dbReference>
<dbReference type="PROSITE" id="PS51059">
    <property type="entry name" value="PARP_CATALYTIC"/>
    <property type="match status" value="1"/>
</dbReference>
<comment type="caution">
    <text evidence="7">The sequence shown here is derived from an EMBL/GenBank/DDBJ whole genome shotgun (WGS) entry which is preliminary data.</text>
</comment>
<evidence type="ECO:0000256" key="2">
    <source>
        <dbReference type="ARBA" id="ARBA00022679"/>
    </source>
</evidence>
<proteinExistence type="predicted"/>
<dbReference type="EMBL" id="CAJNRD030001118">
    <property type="protein sequence ID" value="CAG5084461.1"/>
    <property type="molecule type" value="Genomic_DNA"/>
</dbReference>
<dbReference type="GO" id="GO:0003950">
    <property type="term" value="F:NAD+ poly-ADP-ribosyltransferase activity"/>
    <property type="evidence" value="ECO:0007669"/>
    <property type="project" value="UniProtKB-UniRule"/>
</dbReference>
<dbReference type="AlphaFoldDB" id="A0A8J2MDB1"/>
<dbReference type="Gene3D" id="3.90.228.10">
    <property type="match status" value="1"/>
</dbReference>
<evidence type="ECO:0000313" key="8">
    <source>
        <dbReference type="Proteomes" id="UP000786811"/>
    </source>
</evidence>
<keyword evidence="3 5" id="KW-0520">NAD</keyword>
<dbReference type="PANTHER" id="PTHR10459:SF60">
    <property type="entry name" value="POLY [ADP-RIBOSE] POLYMERASE 2"/>
    <property type="match status" value="1"/>
</dbReference>
<dbReference type="SUPFAM" id="SSF56399">
    <property type="entry name" value="ADP-ribosylation"/>
    <property type="match status" value="1"/>
</dbReference>
<dbReference type="Pfam" id="PF00644">
    <property type="entry name" value="PARP"/>
    <property type="match status" value="1"/>
</dbReference>
<dbReference type="Proteomes" id="UP000786811">
    <property type="component" value="Unassembled WGS sequence"/>
</dbReference>
<dbReference type="GO" id="GO:0005730">
    <property type="term" value="C:nucleolus"/>
    <property type="evidence" value="ECO:0007669"/>
    <property type="project" value="TreeGrafter"/>
</dbReference>